<accession>A0ABV9RK53</accession>
<dbReference type="EMBL" id="JBHSIM010000020">
    <property type="protein sequence ID" value="MFC4832700.1"/>
    <property type="molecule type" value="Genomic_DNA"/>
</dbReference>
<organism evidence="1 2">
    <name type="scientific">Actinomycetospora chibensis</name>
    <dbReference type="NCBI Taxonomy" id="663606"/>
    <lineage>
        <taxon>Bacteria</taxon>
        <taxon>Bacillati</taxon>
        <taxon>Actinomycetota</taxon>
        <taxon>Actinomycetes</taxon>
        <taxon>Pseudonocardiales</taxon>
        <taxon>Pseudonocardiaceae</taxon>
        <taxon>Actinomycetospora</taxon>
    </lineage>
</organism>
<protein>
    <submittedName>
        <fullName evidence="1">Uncharacterized protein</fullName>
    </submittedName>
</protein>
<evidence type="ECO:0000313" key="1">
    <source>
        <dbReference type="EMBL" id="MFC4832700.1"/>
    </source>
</evidence>
<dbReference type="RefSeq" id="WP_274191482.1">
    <property type="nucleotide sequence ID" value="NZ_BAABHN010000020.1"/>
</dbReference>
<reference evidence="2" key="1">
    <citation type="journal article" date="2019" name="Int. J. Syst. Evol. Microbiol.">
        <title>The Global Catalogue of Microorganisms (GCM) 10K type strain sequencing project: providing services to taxonomists for standard genome sequencing and annotation.</title>
        <authorList>
            <consortium name="The Broad Institute Genomics Platform"/>
            <consortium name="The Broad Institute Genome Sequencing Center for Infectious Disease"/>
            <person name="Wu L."/>
            <person name="Ma J."/>
        </authorList>
    </citation>
    <scope>NUCLEOTIDE SEQUENCE [LARGE SCALE GENOMIC DNA]</scope>
    <source>
        <strain evidence="2">CCUG 50347</strain>
    </source>
</reference>
<dbReference type="Proteomes" id="UP001595909">
    <property type="component" value="Unassembled WGS sequence"/>
</dbReference>
<keyword evidence="2" id="KW-1185">Reference proteome</keyword>
<comment type="caution">
    <text evidence="1">The sequence shown here is derived from an EMBL/GenBank/DDBJ whole genome shotgun (WGS) entry which is preliminary data.</text>
</comment>
<proteinExistence type="predicted"/>
<evidence type="ECO:0000313" key="2">
    <source>
        <dbReference type="Proteomes" id="UP001595909"/>
    </source>
</evidence>
<sequence>MTTGATWGDVFTTLTDRSHLVVGEGLSAMVDEAVRPLGLHADVLLVDLGQRVLTSVRVDPPAAQSVDGTLAGRAFQYGEFVAGFSDDGRRLLWVPMLDGTERAGVVSLELGPDVVDDLEFRRRCWTLSGLMGHIAIAKLPYSDRVRRLRAPRPLTVAAELLWQLVPPRTFATDNVCVTALLEP</sequence>
<name>A0ABV9RK53_9PSEU</name>
<gene>
    <name evidence="1" type="ORF">ACFPEL_09785</name>
</gene>